<protein>
    <submittedName>
        <fullName evidence="1">Uncharacterized protein</fullName>
    </submittedName>
</protein>
<name>A0A024GRW0_9STRA</name>
<comment type="caution">
    <text evidence="1">The sequence shown here is derived from an EMBL/GenBank/DDBJ whole genome shotgun (WGS) entry which is preliminary data.</text>
</comment>
<keyword evidence="2" id="KW-1185">Reference proteome</keyword>
<gene>
    <name evidence="1" type="ORF">BN9_108490</name>
</gene>
<dbReference type="Proteomes" id="UP000053237">
    <property type="component" value="Unassembled WGS sequence"/>
</dbReference>
<dbReference type="InParanoid" id="A0A024GRW0"/>
<organism evidence="1 2">
    <name type="scientific">Albugo candida</name>
    <dbReference type="NCBI Taxonomy" id="65357"/>
    <lineage>
        <taxon>Eukaryota</taxon>
        <taxon>Sar</taxon>
        <taxon>Stramenopiles</taxon>
        <taxon>Oomycota</taxon>
        <taxon>Peronosporomycetes</taxon>
        <taxon>Albuginales</taxon>
        <taxon>Albuginaceae</taxon>
        <taxon>Albugo</taxon>
    </lineage>
</organism>
<dbReference type="EMBL" id="CAIX01000306">
    <property type="protein sequence ID" value="CCI49511.1"/>
    <property type="molecule type" value="Genomic_DNA"/>
</dbReference>
<proteinExistence type="predicted"/>
<evidence type="ECO:0000313" key="2">
    <source>
        <dbReference type="Proteomes" id="UP000053237"/>
    </source>
</evidence>
<dbReference type="AlphaFoldDB" id="A0A024GRW0"/>
<evidence type="ECO:0000313" key="1">
    <source>
        <dbReference type="EMBL" id="CCI49511.1"/>
    </source>
</evidence>
<accession>A0A024GRW0</accession>
<reference evidence="1 2" key="1">
    <citation type="submission" date="2012-05" db="EMBL/GenBank/DDBJ databases">
        <title>Recombination and specialization in a pathogen metapopulation.</title>
        <authorList>
            <person name="Gardiner A."/>
            <person name="Kemen E."/>
            <person name="Schultz-Larsen T."/>
            <person name="MacLean D."/>
            <person name="Van Oosterhout C."/>
            <person name="Jones J.D.G."/>
        </authorList>
    </citation>
    <scope>NUCLEOTIDE SEQUENCE [LARGE SCALE GENOMIC DNA]</scope>
    <source>
        <strain evidence="1 2">Ac Nc2</strain>
    </source>
</reference>
<sequence length="159" mass="17825">MALTALHLIANTAGEDPVSFNPGAVCGMMELDKGLRKTYKTNCVRGQKPQGCDVPPKKFTNDCLQKLPKYCKGRLVEYQKKIFDKLGVSRAGDITKIPDNFPLHKLFSQHGYMNSPYENAVREYVRSHKPEFIFDDATVGEALLIFLVVEDSANNPCKK</sequence>